<evidence type="ECO:0000313" key="1">
    <source>
        <dbReference type="EMBL" id="GBP86189.1"/>
    </source>
</evidence>
<protein>
    <submittedName>
        <fullName evidence="1">Uncharacterized protein</fullName>
    </submittedName>
</protein>
<sequence length="82" mass="8706">MVLQAGPALQFRPTAGSFDNKIISTHWSITAPFHCHGPRTCVVAITAAINQGASGRDGCTQLLHSRDAPGDICRSTPLLHGR</sequence>
<dbReference type="EMBL" id="BGZK01001779">
    <property type="protein sequence ID" value="GBP86189.1"/>
    <property type="molecule type" value="Genomic_DNA"/>
</dbReference>
<name>A0A4C1ZGZ0_EUMVA</name>
<evidence type="ECO:0000313" key="2">
    <source>
        <dbReference type="Proteomes" id="UP000299102"/>
    </source>
</evidence>
<comment type="caution">
    <text evidence="1">The sequence shown here is derived from an EMBL/GenBank/DDBJ whole genome shotgun (WGS) entry which is preliminary data.</text>
</comment>
<organism evidence="1 2">
    <name type="scientific">Eumeta variegata</name>
    <name type="common">Bagworm moth</name>
    <name type="synonym">Eumeta japonica</name>
    <dbReference type="NCBI Taxonomy" id="151549"/>
    <lineage>
        <taxon>Eukaryota</taxon>
        <taxon>Metazoa</taxon>
        <taxon>Ecdysozoa</taxon>
        <taxon>Arthropoda</taxon>
        <taxon>Hexapoda</taxon>
        <taxon>Insecta</taxon>
        <taxon>Pterygota</taxon>
        <taxon>Neoptera</taxon>
        <taxon>Endopterygota</taxon>
        <taxon>Lepidoptera</taxon>
        <taxon>Glossata</taxon>
        <taxon>Ditrysia</taxon>
        <taxon>Tineoidea</taxon>
        <taxon>Psychidae</taxon>
        <taxon>Oiketicinae</taxon>
        <taxon>Eumeta</taxon>
    </lineage>
</organism>
<proteinExistence type="predicted"/>
<gene>
    <name evidence="1" type="ORF">EVAR_63965_1</name>
</gene>
<keyword evidence="2" id="KW-1185">Reference proteome</keyword>
<accession>A0A4C1ZGZ0</accession>
<dbReference type="Proteomes" id="UP000299102">
    <property type="component" value="Unassembled WGS sequence"/>
</dbReference>
<reference evidence="1 2" key="1">
    <citation type="journal article" date="2019" name="Commun. Biol.">
        <title>The bagworm genome reveals a unique fibroin gene that provides high tensile strength.</title>
        <authorList>
            <person name="Kono N."/>
            <person name="Nakamura H."/>
            <person name="Ohtoshi R."/>
            <person name="Tomita M."/>
            <person name="Numata K."/>
            <person name="Arakawa K."/>
        </authorList>
    </citation>
    <scope>NUCLEOTIDE SEQUENCE [LARGE SCALE GENOMIC DNA]</scope>
</reference>
<dbReference type="AlphaFoldDB" id="A0A4C1ZGZ0"/>